<comment type="cofactor">
    <cofactor evidence="2">
        <name>pantetheine 4'-phosphate</name>
        <dbReference type="ChEBI" id="CHEBI:47942"/>
    </cofactor>
    <text evidence="2">Binds 1 phosphopantetheine covalently.</text>
</comment>
<gene>
    <name evidence="4" type="ORF">P0Y58_03935</name>
</gene>
<dbReference type="PANTHER" id="PTHR43540:SF3">
    <property type="entry name" value="ENTEROBACTIN SYNTHASE COMPONENT B"/>
    <property type="match status" value="1"/>
</dbReference>
<dbReference type="Pfam" id="PF00857">
    <property type="entry name" value="Isochorismatase"/>
    <property type="match status" value="1"/>
</dbReference>
<evidence type="ECO:0000313" key="5">
    <source>
        <dbReference type="Proteomes" id="UP001216329"/>
    </source>
</evidence>
<feature type="domain" description="Isochorismatase-like" evidence="3">
    <location>
        <begin position="31"/>
        <end position="204"/>
    </location>
</feature>
<evidence type="ECO:0000256" key="1">
    <source>
        <dbReference type="ARBA" id="ARBA00022801"/>
    </source>
</evidence>
<organism evidence="4 5">
    <name type="scientific">Candidatus Pseudomonas phytovorans</name>
    <dbReference type="NCBI Taxonomy" id="3121377"/>
    <lineage>
        <taxon>Bacteria</taxon>
        <taxon>Pseudomonadati</taxon>
        <taxon>Pseudomonadota</taxon>
        <taxon>Gammaproteobacteria</taxon>
        <taxon>Pseudomonadales</taxon>
        <taxon>Pseudomonadaceae</taxon>
        <taxon>Pseudomonas</taxon>
    </lineage>
</organism>
<dbReference type="PANTHER" id="PTHR43540">
    <property type="entry name" value="PEROXYUREIDOACRYLATE/UREIDOACRYLATE AMIDOHYDROLASE-RELATED"/>
    <property type="match status" value="1"/>
</dbReference>
<proteinExistence type="predicted"/>
<sequence>MAIPQIQHYPIPSHVTLNRPALPWTPAPERAALLIHDMQNHFLKPYASQAFVEGLVQRIQSLRVACHALGIPVYYTAQPGDQQAESRGLLCDFWGPGLAEDGVSPGIVAGLAPDPQRDVVLVKHRYSAFARSDFLERLQVAGRDQLIICGVYAHIGCLTTATEAFMADIQPFVVADALGDFSLERHQLALEHMAHCSSVVLSSRQLLDALALVQVAHDLPGDVARCLALPVEQVVAVDDPVQLGLDSVRLLMLFEQWQQAGLPVTFLELLERRSIRAWVQLIDLRLQAQPAGEAA</sequence>
<dbReference type="InterPro" id="IPR000868">
    <property type="entry name" value="Isochorismatase-like_dom"/>
</dbReference>
<dbReference type="Proteomes" id="UP001216329">
    <property type="component" value="Chromosome"/>
</dbReference>
<name>A0AAJ6BBC3_9PSED</name>
<protein>
    <submittedName>
        <fullName evidence="4">Isochorismatase family protein</fullName>
    </submittedName>
</protein>
<dbReference type="InterPro" id="IPR036380">
    <property type="entry name" value="Isochorismatase-like_sf"/>
</dbReference>
<dbReference type="InterPro" id="IPR050272">
    <property type="entry name" value="Isochorismatase-like_hydrls"/>
</dbReference>
<dbReference type="AlphaFoldDB" id="A0AAJ6BBC3"/>
<dbReference type="Gene3D" id="1.10.1200.10">
    <property type="entry name" value="ACP-like"/>
    <property type="match status" value="1"/>
</dbReference>
<dbReference type="InterPro" id="IPR016291">
    <property type="entry name" value="Isochorismatase"/>
</dbReference>
<keyword evidence="2" id="KW-0596">Phosphopantetheine</keyword>
<evidence type="ECO:0000256" key="2">
    <source>
        <dbReference type="PIRSR" id="PIRSR001111-50"/>
    </source>
</evidence>
<dbReference type="PRINTS" id="PR01398">
    <property type="entry name" value="ISCHRISMTASE"/>
</dbReference>
<dbReference type="InterPro" id="IPR036736">
    <property type="entry name" value="ACP-like_sf"/>
</dbReference>
<evidence type="ECO:0000259" key="3">
    <source>
        <dbReference type="Pfam" id="PF00857"/>
    </source>
</evidence>
<accession>A0AAJ6BBC3</accession>
<feature type="modified residue" description="O-(pantetheine 4'-phosphoryl)serine" evidence="2">
    <location>
        <position position="247"/>
    </location>
</feature>
<dbReference type="SUPFAM" id="SSF52499">
    <property type="entry name" value="Isochorismatase-like hydrolases"/>
    <property type="match status" value="1"/>
</dbReference>
<dbReference type="Gene3D" id="3.40.50.850">
    <property type="entry name" value="Isochorismatase-like"/>
    <property type="match status" value="1"/>
</dbReference>
<dbReference type="EMBL" id="CP119325">
    <property type="protein sequence ID" value="WEK31355.1"/>
    <property type="molecule type" value="Genomic_DNA"/>
</dbReference>
<evidence type="ECO:0000313" key="4">
    <source>
        <dbReference type="EMBL" id="WEK31355.1"/>
    </source>
</evidence>
<keyword evidence="1" id="KW-0378">Hydrolase</keyword>
<reference evidence="4" key="1">
    <citation type="submission" date="2023-03" db="EMBL/GenBank/DDBJ databases">
        <title>Andean soil-derived lignocellulolytic bacterial consortium as a source of novel taxa and putative plastic-active enzymes.</title>
        <authorList>
            <person name="Diaz-Garcia L."/>
            <person name="Chuvochina M."/>
            <person name="Feuerriegel G."/>
            <person name="Bunk B."/>
            <person name="Sproer C."/>
            <person name="Streit W.R."/>
            <person name="Rodriguez L.M."/>
            <person name="Overmann J."/>
            <person name="Jimenez D.J."/>
        </authorList>
    </citation>
    <scope>NUCLEOTIDE SEQUENCE</scope>
    <source>
        <strain evidence="4">MAG 876</strain>
    </source>
</reference>
<dbReference type="PIRSF" id="PIRSF001111">
    <property type="entry name" value="Isochorismatase"/>
    <property type="match status" value="1"/>
</dbReference>
<dbReference type="GO" id="GO:0008908">
    <property type="term" value="F:isochorismatase activity"/>
    <property type="evidence" value="ECO:0007669"/>
    <property type="project" value="InterPro"/>
</dbReference>
<keyword evidence="2" id="KW-0597">Phosphoprotein</keyword>